<dbReference type="AlphaFoldDB" id="A0AAN2BYC3"/>
<dbReference type="EMBL" id="AP023423">
    <property type="protein sequence ID" value="BCK86602.1"/>
    <property type="molecule type" value="Genomic_DNA"/>
</dbReference>
<accession>A0AAN2BYC3</accession>
<proteinExistence type="predicted"/>
<keyword evidence="1" id="KW-1133">Transmembrane helix</keyword>
<evidence type="ECO:0000313" key="2">
    <source>
        <dbReference type="EMBL" id="BCK86602.1"/>
    </source>
</evidence>
<feature type="transmembrane region" description="Helical" evidence="1">
    <location>
        <begin position="12"/>
        <end position="28"/>
    </location>
</feature>
<evidence type="ECO:0000313" key="3">
    <source>
        <dbReference type="Proteomes" id="UP001320326"/>
    </source>
</evidence>
<keyword evidence="3" id="KW-1185">Reference proteome</keyword>
<name>A0AAN2BYC3_9PROT</name>
<evidence type="ECO:0000256" key="1">
    <source>
        <dbReference type="SAM" id="Phobius"/>
    </source>
</evidence>
<protein>
    <submittedName>
        <fullName evidence="2">Uncharacterized protein</fullName>
    </submittedName>
</protein>
<keyword evidence="1" id="KW-0472">Membrane</keyword>
<gene>
    <name evidence="2" type="ORF">MIZ01_0366</name>
</gene>
<sequence>MQRAKDWSDLLLKWVTIIAIPIGGWWTYHNFSITDTAEWNPVINVSANALPYDSHSSLLVVHVKPKNIGKVPIVLKGKNSGGDIAITLRTLPANLKQGRIDEDKLPKLNELKSVVSEFSGEYVLEPGVEYDDVWSFIVPKGKTYFVHVELDWPYKGNKPQDGYEVDSSYIVEVK</sequence>
<keyword evidence="1" id="KW-0812">Transmembrane</keyword>
<dbReference type="KEGG" id="seme:MIZ01_0366"/>
<organism evidence="2 3">
    <name type="scientific">Sideroxyarcus emersonii</name>
    <dbReference type="NCBI Taxonomy" id="2764705"/>
    <lineage>
        <taxon>Bacteria</taxon>
        <taxon>Pseudomonadati</taxon>
        <taxon>Pseudomonadota</taxon>
        <taxon>Betaproteobacteria</taxon>
        <taxon>Nitrosomonadales</taxon>
        <taxon>Gallionellaceae</taxon>
        <taxon>Sideroxyarcus</taxon>
    </lineage>
</organism>
<dbReference type="Proteomes" id="UP001320326">
    <property type="component" value="Chromosome"/>
</dbReference>
<reference evidence="2 3" key="1">
    <citation type="journal article" date="2022" name="Int. J. Syst. Evol. Microbiol.">
        <title>&lt;i&gt;Sideroxyarcus emersonii&lt;/i&gt; gen. nov. sp. nov., a neutrophilic, microaerobic iron- and thiosulfate-oxidizing bacterium isolated from iron-rich wetland sediment.</title>
        <authorList>
            <person name="Kato S."/>
            <person name="Itoh T."/>
            <person name="Iino T."/>
            <person name="Ohkuma M."/>
        </authorList>
    </citation>
    <scope>NUCLEOTIDE SEQUENCE [LARGE SCALE GENOMIC DNA]</scope>
    <source>
        <strain evidence="2 3">MIZ01</strain>
    </source>
</reference>